<protein>
    <submittedName>
        <fullName evidence="2">Uncharacterized protein LOC107786811</fullName>
    </submittedName>
</protein>
<dbReference type="RefSeq" id="XP_075077044.1">
    <property type="nucleotide sequence ID" value="XM_075220943.1"/>
</dbReference>
<sequence length="309" mass="34589">MDATPGLLGLNPSSRRLLNNAVAGPLMKKTPEEIVTLLNELFEDAEQWSTDQGDRKRSAGVHQRHPRFSWSSSTGSLNSWKQQNPRAPVQGPHGFQTQQRKSYQSPQPNNLGLEDLIKAFINKSDEKLETQGTAIREQGTAIRNLEKQIGQLATLLSERAPRTLPENVSNKDVDKQKVNVAVEESKHMPLLHFPQKIKREKLDKFFGKFLGMLKQLFVNIPFTEVLTQMPAYAKFLKEILSSKRKLEKTKVVKLNAHCSAILQNKIPKKCGDSGSFTIPCSLGSKNFDKALCDSGASINLMPLSVFKKL</sequence>
<proteinExistence type="predicted"/>
<dbReference type="Proteomes" id="UP000790787">
    <property type="component" value="Chromosome 9"/>
</dbReference>
<organism evidence="1 2">
    <name type="scientific">Nicotiana tabacum</name>
    <name type="common">Common tobacco</name>
    <dbReference type="NCBI Taxonomy" id="4097"/>
    <lineage>
        <taxon>Eukaryota</taxon>
        <taxon>Viridiplantae</taxon>
        <taxon>Streptophyta</taxon>
        <taxon>Embryophyta</taxon>
        <taxon>Tracheophyta</taxon>
        <taxon>Spermatophyta</taxon>
        <taxon>Magnoliopsida</taxon>
        <taxon>eudicotyledons</taxon>
        <taxon>Gunneridae</taxon>
        <taxon>Pentapetalae</taxon>
        <taxon>asterids</taxon>
        <taxon>lamiids</taxon>
        <taxon>Solanales</taxon>
        <taxon>Solanaceae</taxon>
        <taxon>Nicotianoideae</taxon>
        <taxon>Nicotianeae</taxon>
        <taxon>Nicotiana</taxon>
    </lineage>
</organism>
<gene>
    <name evidence="2" type="primary">LOC107786811</name>
</gene>
<accession>A0AC58RWD2</accession>
<reference evidence="2" key="2">
    <citation type="submission" date="2025-08" db="UniProtKB">
        <authorList>
            <consortium name="RefSeq"/>
        </authorList>
    </citation>
    <scope>IDENTIFICATION</scope>
    <source>
        <tissue evidence="2">Leaf</tissue>
    </source>
</reference>
<reference evidence="1" key="1">
    <citation type="journal article" date="2014" name="Nat. Commun.">
        <title>The tobacco genome sequence and its comparison with those of tomato and potato.</title>
        <authorList>
            <person name="Sierro N."/>
            <person name="Battey J.N."/>
            <person name="Ouadi S."/>
            <person name="Bakaher N."/>
            <person name="Bovet L."/>
            <person name="Willig A."/>
            <person name="Goepfert S."/>
            <person name="Peitsch M.C."/>
            <person name="Ivanov N.V."/>
        </authorList>
    </citation>
    <scope>NUCLEOTIDE SEQUENCE [LARGE SCALE GENOMIC DNA]</scope>
</reference>
<evidence type="ECO:0000313" key="1">
    <source>
        <dbReference type="Proteomes" id="UP000790787"/>
    </source>
</evidence>
<keyword evidence="1" id="KW-1185">Reference proteome</keyword>
<name>A0AC58RWD2_TOBAC</name>
<evidence type="ECO:0000313" key="2">
    <source>
        <dbReference type="RefSeq" id="XP_075077044.1"/>
    </source>
</evidence>